<reference evidence="3 4" key="1">
    <citation type="submission" date="2018-02" db="EMBL/GenBank/DDBJ databases">
        <title>Genome sequence of Desulfovibrio carbinolicus DSM 3852.</title>
        <authorList>
            <person name="Wilbanks E."/>
            <person name="Skennerton C.T."/>
            <person name="Orphan V.J."/>
        </authorList>
    </citation>
    <scope>NUCLEOTIDE SEQUENCE [LARGE SCALE GENOMIC DNA]</scope>
    <source>
        <strain evidence="3 4">DSM 3852</strain>
    </source>
</reference>
<dbReference type="SUPFAM" id="SSF48208">
    <property type="entry name" value="Six-hairpin glycosidases"/>
    <property type="match status" value="1"/>
</dbReference>
<dbReference type="GO" id="GO:0016853">
    <property type="term" value="F:isomerase activity"/>
    <property type="evidence" value="ECO:0007669"/>
    <property type="project" value="UniProtKB-KW"/>
</dbReference>
<evidence type="ECO:0000256" key="2">
    <source>
        <dbReference type="ARBA" id="ARBA00023235"/>
    </source>
</evidence>
<dbReference type="EMBL" id="CP026538">
    <property type="protein sequence ID" value="QAZ68268.1"/>
    <property type="molecule type" value="Genomic_DNA"/>
</dbReference>
<comment type="similarity">
    <text evidence="1">Belongs to the N-acylglucosamine 2-epimerase family.</text>
</comment>
<dbReference type="GO" id="GO:0005975">
    <property type="term" value="P:carbohydrate metabolic process"/>
    <property type="evidence" value="ECO:0007669"/>
    <property type="project" value="InterPro"/>
</dbReference>
<accession>A0A4P6HSC8</accession>
<dbReference type="KEGG" id="dcb:C3Y92_13970"/>
<dbReference type="Pfam" id="PF07221">
    <property type="entry name" value="GlcNAc_2-epim"/>
    <property type="match status" value="1"/>
</dbReference>
<dbReference type="PANTHER" id="PTHR15108">
    <property type="entry name" value="N-ACYLGLUCOSAMINE-2-EPIMERASE"/>
    <property type="match status" value="1"/>
</dbReference>
<dbReference type="OrthoDB" id="5141876at2"/>
<evidence type="ECO:0008006" key="5">
    <source>
        <dbReference type="Google" id="ProtNLM"/>
    </source>
</evidence>
<evidence type="ECO:0000313" key="3">
    <source>
        <dbReference type="EMBL" id="QAZ68268.1"/>
    </source>
</evidence>
<dbReference type="Gene3D" id="1.50.10.10">
    <property type="match status" value="1"/>
</dbReference>
<dbReference type="AlphaFoldDB" id="A0A4P6HSC8"/>
<dbReference type="InterPro" id="IPR010819">
    <property type="entry name" value="AGE/CE"/>
</dbReference>
<name>A0A4P6HSC8_9BACT</name>
<dbReference type="InterPro" id="IPR008928">
    <property type="entry name" value="6-hairpin_glycosidase_sf"/>
</dbReference>
<proteinExistence type="inferred from homology"/>
<gene>
    <name evidence="3" type="ORF">C3Y92_13970</name>
</gene>
<dbReference type="Proteomes" id="UP000293296">
    <property type="component" value="Chromosome"/>
</dbReference>
<organism evidence="3 4">
    <name type="scientific">Solidesulfovibrio carbinolicus</name>
    <dbReference type="NCBI Taxonomy" id="296842"/>
    <lineage>
        <taxon>Bacteria</taxon>
        <taxon>Pseudomonadati</taxon>
        <taxon>Thermodesulfobacteriota</taxon>
        <taxon>Desulfovibrionia</taxon>
        <taxon>Desulfovibrionales</taxon>
        <taxon>Desulfovibrionaceae</taxon>
        <taxon>Solidesulfovibrio</taxon>
    </lineage>
</organism>
<keyword evidence="2" id="KW-0413">Isomerase</keyword>
<dbReference type="InterPro" id="IPR012341">
    <property type="entry name" value="6hp_glycosidase-like_sf"/>
</dbReference>
<evidence type="ECO:0000256" key="1">
    <source>
        <dbReference type="ARBA" id="ARBA00008558"/>
    </source>
</evidence>
<protein>
    <recommendedName>
        <fullName evidence="5">N-acyl-D-glucosamine 2-epimerase</fullName>
    </recommendedName>
</protein>
<keyword evidence="4" id="KW-1185">Reference proteome</keyword>
<sequence length="390" mass="44141">MLPSLFNEDAGTIPLYEQIYCLAGLTQYYRATGDPNVLSDIVKTVKFMDDTYWDAAKDNPLKQGYFSHVHPGTLKPEDASGQNANRKNWNSVGDHLPAYLENLYLGTRDPQFLKRLQQLGALIATHFPDPKSPFVNERFFADWTPDHGYAWQQNRGVIGHNLKIAWCLTRLYHLTGDRQFLKVAQECGDQMLLFGQDGRRGGWYDVIERLPDPETGRYELTWHDRKAWWQQEQGILANYILHAETGDQKYLASARAGAAFYNMAFLDRDDGDVFFDVQADGTPYLLGDRGDKGSHSKSGYHNMELTYFAHLYTNLLLKKRPVVLHFAPCLEAGGKTFQVQPISLPPGRVGIASVTLGGKPWTNFDAKAFTVVLPQWQQPELLTVTLAPLP</sequence>
<evidence type="ECO:0000313" key="4">
    <source>
        <dbReference type="Proteomes" id="UP000293296"/>
    </source>
</evidence>